<accession>A0A4D4L0W3</accession>
<dbReference type="Proteomes" id="UP000301309">
    <property type="component" value="Unassembled WGS sequence"/>
</dbReference>
<dbReference type="InterPro" id="IPR036388">
    <property type="entry name" value="WH-like_DNA-bd_sf"/>
</dbReference>
<dbReference type="PANTHER" id="PTHR30346:SF29">
    <property type="entry name" value="LYSR SUBSTRATE-BINDING"/>
    <property type="match status" value="1"/>
</dbReference>
<dbReference type="InterPro" id="IPR000847">
    <property type="entry name" value="LysR_HTH_N"/>
</dbReference>
<comment type="caution">
    <text evidence="6">The sequence shown here is derived from an EMBL/GenBank/DDBJ whole genome shotgun (WGS) entry which is preliminary data.</text>
</comment>
<dbReference type="AlphaFoldDB" id="A0A4D4L0W3"/>
<dbReference type="OrthoDB" id="4131546at2"/>
<keyword evidence="7" id="KW-1185">Reference proteome</keyword>
<keyword evidence="3" id="KW-0238">DNA-binding</keyword>
<dbReference type="GO" id="GO:0032993">
    <property type="term" value="C:protein-DNA complex"/>
    <property type="evidence" value="ECO:0007669"/>
    <property type="project" value="TreeGrafter"/>
</dbReference>
<evidence type="ECO:0000256" key="2">
    <source>
        <dbReference type="ARBA" id="ARBA00023015"/>
    </source>
</evidence>
<dbReference type="CDD" id="cd00090">
    <property type="entry name" value="HTH_ARSR"/>
    <property type="match status" value="1"/>
</dbReference>
<dbReference type="GO" id="GO:0003677">
    <property type="term" value="F:DNA binding"/>
    <property type="evidence" value="ECO:0007669"/>
    <property type="project" value="UniProtKB-KW"/>
</dbReference>
<evidence type="ECO:0000259" key="5">
    <source>
        <dbReference type="PROSITE" id="PS50931"/>
    </source>
</evidence>
<dbReference type="InterPro" id="IPR036390">
    <property type="entry name" value="WH_DNA-bd_sf"/>
</dbReference>
<dbReference type="GO" id="GO:0003700">
    <property type="term" value="F:DNA-binding transcription factor activity"/>
    <property type="evidence" value="ECO:0007669"/>
    <property type="project" value="InterPro"/>
</dbReference>
<protein>
    <submittedName>
        <fullName evidence="6">LysR family transcriptional regulator</fullName>
    </submittedName>
</protein>
<dbReference type="Pfam" id="PF00126">
    <property type="entry name" value="HTH_1"/>
    <property type="match status" value="1"/>
</dbReference>
<keyword evidence="2" id="KW-0805">Transcription regulation</keyword>
<dbReference type="SUPFAM" id="SSF46785">
    <property type="entry name" value="Winged helix' DNA-binding domain"/>
    <property type="match status" value="1"/>
</dbReference>
<evidence type="ECO:0000313" key="7">
    <source>
        <dbReference type="Proteomes" id="UP000301309"/>
    </source>
</evidence>
<dbReference type="PROSITE" id="PS50931">
    <property type="entry name" value="HTH_LYSR"/>
    <property type="match status" value="1"/>
</dbReference>
<evidence type="ECO:0000313" key="6">
    <source>
        <dbReference type="EMBL" id="GDY51643.1"/>
    </source>
</evidence>
<name>A0A4D4L0W3_STRVO</name>
<gene>
    <name evidence="6" type="ORF">SVIO_022660</name>
</gene>
<evidence type="ECO:0000256" key="4">
    <source>
        <dbReference type="ARBA" id="ARBA00023163"/>
    </source>
</evidence>
<evidence type="ECO:0000256" key="3">
    <source>
        <dbReference type="ARBA" id="ARBA00023125"/>
    </source>
</evidence>
<dbReference type="InterPro" id="IPR005119">
    <property type="entry name" value="LysR_subst-bd"/>
</dbReference>
<dbReference type="Gene3D" id="1.10.10.10">
    <property type="entry name" value="Winged helix-like DNA-binding domain superfamily/Winged helix DNA-binding domain"/>
    <property type="match status" value="1"/>
</dbReference>
<dbReference type="PANTHER" id="PTHR30346">
    <property type="entry name" value="TRANSCRIPTIONAL DUAL REGULATOR HCAR-RELATED"/>
    <property type="match status" value="1"/>
</dbReference>
<reference evidence="6 7" key="1">
    <citation type="journal article" date="2020" name="Int. J. Syst. Evol. Microbiol.">
        <title>Reclassification of Streptomyces castelarensis and Streptomyces sporoclivatus as later heterotypic synonyms of Streptomyces antimycoticus.</title>
        <authorList>
            <person name="Komaki H."/>
            <person name="Tamura T."/>
        </authorList>
    </citation>
    <scope>NUCLEOTIDE SEQUENCE [LARGE SCALE GENOMIC DNA]</scope>
    <source>
        <strain evidence="6 7">NBRC 13459</strain>
    </source>
</reference>
<organism evidence="6 7">
    <name type="scientific">Streptomyces violaceusniger</name>
    <dbReference type="NCBI Taxonomy" id="68280"/>
    <lineage>
        <taxon>Bacteria</taxon>
        <taxon>Bacillati</taxon>
        <taxon>Actinomycetota</taxon>
        <taxon>Actinomycetes</taxon>
        <taxon>Kitasatosporales</taxon>
        <taxon>Streptomycetaceae</taxon>
        <taxon>Streptomyces</taxon>
        <taxon>Streptomyces violaceusniger group</taxon>
    </lineage>
</organism>
<dbReference type="Gene3D" id="3.40.190.10">
    <property type="entry name" value="Periplasmic binding protein-like II"/>
    <property type="match status" value="2"/>
</dbReference>
<keyword evidence="4" id="KW-0804">Transcription</keyword>
<dbReference type="RefSeq" id="WP_137976897.1">
    <property type="nucleotide sequence ID" value="NZ_BAAASO010000005.1"/>
</dbReference>
<evidence type="ECO:0000256" key="1">
    <source>
        <dbReference type="ARBA" id="ARBA00009437"/>
    </source>
</evidence>
<dbReference type="SUPFAM" id="SSF53850">
    <property type="entry name" value="Periplasmic binding protein-like II"/>
    <property type="match status" value="1"/>
</dbReference>
<dbReference type="InterPro" id="IPR011991">
    <property type="entry name" value="ArsR-like_HTH"/>
</dbReference>
<dbReference type="Pfam" id="PF03466">
    <property type="entry name" value="LysR_substrate"/>
    <property type="match status" value="1"/>
</dbReference>
<comment type="similarity">
    <text evidence="1">Belongs to the LysR transcriptional regulatory family.</text>
</comment>
<dbReference type="EMBL" id="BJHW01000001">
    <property type="protein sequence ID" value="GDY51643.1"/>
    <property type="molecule type" value="Genomic_DNA"/>
</dbReference>
<feature type="domain" description="HTH lysR-type" evidence="5">
    <location>
        <begin position="1"/>
        <end position="58"/>
    </location>
</feature>
<proteinExistence type="inferred from homology"/>
<sequence length="307" mass="33034">MIDRRLDVLRALAEHGTVTATAAALHLTPSAVSQQLRLLARDLEVELLRPEGRRVRLTPAAHIVLRHADALRTRWEAAQAELAQQHTATRGTLRLCGVSSALAALAAPAVSLMRETHPRVEPLIVEEESAECYRLLLTDEADVALVLPGPDAPPVTDARFEQAPLLTDRQDLLVAEGHRLARPEGIELAEAAEQPWIVKERNNDTYPLVTAACAAAGFTPRVVHQVKEWYAVSALVAEGLGVCLVPRIVPLPRHAVTRVPLRGEPVPARRFLTAVRRGSAAHPLVSAGLDALREAATPVGPGGGART</sequence>